<feature type="domain" description="HD-GYP" evidence="3">
    <location>
        <begin position="409"/>
        <end position="604"/>
    </location>
</feature>
<keyword evidence="1" id="KW-0812">Transmembrane</keyword>
<dbReference type="InterPro" id="IPR000160">
    <property type="entry name" value="GGDEF_dom"/>
</dbReference>
<name>B7GI63_ANOFW</name>
<dbReference type="InterPro" id="IPR043128">
    <property type="entry name" value="Rev_trsase/Diguanyl_cyclase"/>
</dbReference>
<dbReference type="Pfam" id="PF00990">
    <property type="entry name" value="GGDEF"/>
    <property type="match status" value="1"/>
</dbReference>
<keyword evidence="1" id="KW-1133">Transmembrane helix</keyword>
<dbReference type="PANTHER" id="PTHR43155">
    <property type="entry name" value="CYCLIC DI-GMP PHOSPHODIESTERASE PA4108-RELATED"/>
    <property type="match status" value="1"/>
</dbReference>
<dbReference type="PATRIC" id="fig|491915.6.peg.1522"/>
<feature type="transmembrane region" description="Helical" evidence="1">
    <location>
        <begin position="204"/>
        <end position="224"/>
    </location>
</feature>
<dbReference type="Gene3D" id="1.10.3210.10">
    <property type="entry name" value="Hypothetical protein af1432"/>
    <property type="match status" value="1"/>
</dbReference>
<dbReference type="InterPro" id="IPR037522">
    <property type="entry name" value="HD_GYP_dom"/>
</dbReference>
<feature type="transmembrane region" description="Helical" evidence="1">
    <location>
        <begin position="37"/>
        <end position="58"/>
    </location>
</feature>
<dbReference type="NCBIfam" id="TIGR00277">
    <property type="entry name" value="HDIG"/>
    <property type="match status" value="1"/>
</dbReference>
<dbReference type="eggNOG" id="COG3437">
    <property type="taxonomic scope" value="Bacteria"/>
</dbReference>
<feature type="transmembrane region" description="Helical" evidence="1">
    <location>
        <begin position="139"/>
        <end position="161"/>
    </location>
</feature>
<dbReference type="Gene3D" id="3.30.70.270">
    <property type="match status" value="1"/>
</dbReference>
<evidence type="ECO:0000313" key="4">
    <source>
        <dbReference type="EMBL" id="ACJ33845.1"/>
    </source>
</evidence>
<proteinExistence type="predicted"/>
<dbReference type="SUPFAM" id="SSF109604">
    <property type="entry name" value="HD-domain/PDEase-like"/>
    <property type="match status" value="1"/>
</dbReference>
<dbReference type="GeneID" id="7037734"/>
<dbReference type="PROSITE" id="PS50887">
    <property type="entry name" value="GGDEF"/>
    <property type="match status" value="1"/>
</dbReference>
<dbReference type="RefSeq" id="WP_012575083.1">
    <property type="nucleotide sequence ID" value="NC_011567.1"/>
</dbReference>
<dbReference type="HOGENOM" id="CLU_000445_92_9_9"/>
<dbReference type="CDD" id="cd00077">
    <property type="entry name" value="HDc"/>
    <property type="match status" value="1"/>
</dbReference>
<reference evidence="4 5" key="1">
    <citation type="journal article" date="2008" name="Genome Biol.">
        <title>Encapsulated in silica: genome, proteome and physiology of the thermophilic bacterium Anoxybacillus flavithermus WK1.</title>
        <authorList>
            <person name="Saw J.H."/>
            <person name="Mountain B.W."/>
            <person name="Feng L."/>
            <person name="Omelchenko M.V."/>
            <person name="Hou S."/>
            <person name="Saito J.A."/>
            <person name="Stott M.B."/>
            <person name="Li D."/>
            <person name="Zhao G."/>
            <person name="Wu J."/>
            <person name="Galperin M.Y."/>
            <person name="Koonin E.V."/>
            <person name="Makarova K.S."/>
            <person name="Wolf Y.I."/>
            <person name="Rigden D.J."/>
            <person name="Dunfield P.F."/>
            <person name="Wang L."/>
            <person name="Alam M."/>
        </authorList>
    </citation>
    <scope>NUCLEOTIDE SEQUENCE [LARGE SCALE GENOMIC DNA]</scope>
    <source>
        <strain evidence="5">DSM 21510 / WK1</strain>
    </source>
</reference>
<dbReference type="PANTHER" id="PTHR43155:SF2">
    <property type="entry name" value="CYCLIC DI-GMP PHOSPHODIESTERASE PA4108"/>
    <property type="match status" value="1"/>
</dbReference>
<keyword evidence="1" id="KW-0472">Membrane</keyword>
<dbReference type="SMART" id="SM00267">
    <property type="entry name" value="GGDEF"/>
    <property type="match status" value="1"/>
</dbReference>
<feature type="domain" description="GGDEF" evidence="2">
    <location>
        <begin position="264"/>
        <end position="400"/>
    </location>
</feature>
<dbReference type="SMART" id="SM00471">
    <property type="entry name" value="HDc"/>
    <property type="match status" value="1"/>
</dbReference>
<dbReference type="PROSITE" id="PS51832">
    <property type="entry name" value="HD_GYP"/>
    <property type="match status" value="1"/>
</dbReference>
<dbReference type="InterPro" id="IPR029787">
    <property type="entry name" value="Nucleotide_cyclase"/>
</dbReference>
<organism evidence="4 5">
    <name type="scientific">Anoxybacillus flavithermus (strain DSM 21510 / WK1)</name>
    <dbReference type="NCBI Taxonomy" id="491915"/>
    <lineage>
        <taxon>Bacteria</taxon>
        <taxon>Bacillati</taxon>
        <taxon>Bacillota</taxon>
        <taxon>Bacilli</taxon>
        <taxon>Bacillales</taxon>
        <taxon>Anoxybacillaceae</taxon>
        <taxon>Anoxybacillus</taxon>
    </lineage>
</organism>
<dbReference type="KEGG" id="afl:Aflv_1479"/>
<evidence type="ECO:0000259" key="3">
    <source>
        <dbReference type="PROSITE" id="PS51832"/>
    </source>
</evidence>
<dbReference type="InterPro" id="IPR003607">
    <property type="entry name" value="HD/PDEase_dom"/>
</dbReference>
<evidence type="ECO:0000259" key="2">
    <source>
        <dbReference type="PROSITE" id="PS50887"/>
    </source>
</evidence>
<protein>
    <submittedName>
        <fullName evidence="4">Multidomain signal transduction protein, diguanylate cyclase/phosphodiesterase (Contains GGDEF and HD-GYP domains)</fullName>
    </submittedName>
</protein>
<evidence type="ECO:0000313" key="5">
    <source>
        <dbReference type="Proteomes" id="UP000000742"/>
    </source>
</evidence>
<dbReference type="Proteomes" id="UP000000742">
    <property type="component" value="Chromosome"/>
</dbReference>
<dbReference type="EMBL" id="CP000922">
    <property type="protein sequence ID" value="ACJ33845.1"/>
    <property type="molecule type" value="Genomic_DNA"/>
</dbReference>
<dbReference type="FunFam" id="3.30.70.270:FF:000001">
    <property type="entry name" value="Diguanylate cyclase domain protein"/>
    <property type="match status" value="1"/>
</dbReference>
<sequence length="609" mass="71186">MTTVWSRVYICVLGVFTCALSVFVFNFSFRFPHLEEWVWIYFLSISAFILSRFEIQIVQNKSSFSMDSAVFLATVLHFGLFIASWVLLLFYLIQIMYNRTVPIWAHLLNFFMYLTMIFFTSFSFSFLNGKVGGEIVYNLYPYFLSLIVYFVINVVILIGFYRSIQSKFTGIFNFGLLKEVFFAYFVTLLLSLVLIILIDNEGLFGLFLFTVLVVLLSITFGKVLEWYQEMANQVNKDYLTGLYNHGYFKDYLKELFRETKKTGGQFSIAFLDLDDFKKYNDYHGHVQGDRLLKFVGEFLRNETKDLGCIVARYGGEEFAIALPRLTKHEAVAFMDQLRKKLNDTPFDGVDRLPYRCISFSCGVAEYESDMYEESELLHKADQALYYSKAQGKNNVQLYDAKRISRDALKFKEDLDAIEEQLKLLLYKDVYTYRHSKRVFKYAMEFSDRLTLTEEEKRTLVLGALVHDIGKIEVSRDIINKTSKLDPDEWEIMKKHVIWGKEIVLSDGRFEEVVPLVELHHERYDGRGYPYGLKGEAIPKLARILCIIDSFDAMTTDRPYQRTKTFSEAIVELRRCSGTQFDPQYVEPFIQMIEEYYPEKVGNENETVSS</sequence>
<dbReference type="AlphaFoldDB" id="B7GI63"/>
<dbReference type="Pfam" id="PF13487">
    <property type="entry name" value="HD_5"/>
    <property type="match status" value="1"/>
</dbReference>
<evidence type="ECO:0000256" key="1">
    <source>
        <dbReference type="SAM" id="Phobius"/>
    </source>
</evidence>
<dbReference type="CDD" id="cd01949">
    <property type="entry name" value="GGDEF"/>
    <property type="match status" value="1"/>
</dbReference>
<dbReference type="NCBIfam" id="TIGR00254">
    <property type="entry name" value="GGDEF"/>
    <property type="match status" value="1"/>
</dbReference>
<feature type="transmembrane region" description="Helical" evidence="1">
    <location>
        <begin position="105"/>
        <end position="127"/>
    </location>
</feature>
<feature type="transmembrane region" description="Helical" evidence="1">
    <location>
        <begin position="181"/>
        <end position="198"/>
    </location>
</feature>
<feature type="transmembrane region" description="Helical" evidence="1">
    <location>
        <begin position="6"/>
        <end position="25"/>
    </location>
</feature>
<feature type="transmembrane region" description="Helical" evidence="1">
    <location>
        <begin position="70"/>
        <end position="93"/>
    </location>
</feature>
<dbReference type="InterPro" id="IPR006675">
    <property type="entry name" value="HDIG_dom"/>
</dbReference>
<gene>
    <name evidence="4" type="ordered locus">Aflv_1479</name>
</gene>
<accession>B7GI63</accession>
<dbReference type="SUPFAM" id="SSF55073">
    <property type="entry name" value="Nucleotide cyclase"/>
    <property type="match status" value="1"/>
</dbReference>
<dbReference type="STRING" id="491915.Aflv_1479"/>